<evidence type="ECO:0000256" key="4">
    <source>
        <dbReference type="ARBA" id="ARBA00022827"/>
    </source>
</evidence>
<dbReference type="PANTHER" id="PTHR42803:SF1">
    <property type="entry name" value="BROAD-SPECIFICITY LINEAR ACYL-COA DEHYDROGENASE FADE5"/>
    <property type="match status" value="1"/>
</dbReference>
<evidence type="ECO:0000259" key="14">
    <source>
        <dbReference type="Pfam" id="PF12806"/>
    </source>
</evidence>
<dbReference type="FunFam" id="2.40.110.10:FF:000031">
    <property type="entry name" value="Acyl-CoA dehydrogenase, putative"/>
    <property type="match status" value="1"/>
</dbReference>
<feature type="domain" description="Acyl-CoA oxidase/dehydrogenase middle" evidence="12">
    <location>
        <begin position="163"/>
        <end position="271"/>
    </location>
</feature>
<dbReference type="InterPro" id="IPR036250">
    <property type="entry name" value="AcylCo_DH-like_C"/>
</dbReference>
<proteinExistence type="inferred from homology"/>
<dbReference type="Pfam" id="PF02771">
    <property type="entry name" value="Acyl-CoA_dh_N"/>
    <property type="match status" value="1"/>
</dbReference>
<dbReference type="InterPro" id="IPR009100">
    <property type="entry name" value="AcylCoA_DH/oxidase_NM_dom_sf"/>
</dbReference>
<sequence length="598" mass="64804">MPVYKAPVNDTLFVLNDVLGIERYNNLPGFADATPDMIAAILGEAAKVAEEVLFPLNYSGDQEGCRRADDGSVTTPKGFRGAYKTYCEGGWIGLAVPEEFGGQGLPYTLHAAVGEYTSAANMSLMMYPGLTQGAIAAILVHGSDEQKQAYLPKMVAGEWSGTMNLTEPHCGTDLGLLRTKAVPQGDGSYKISGQKIFISAGEHDMTDNIVHLVLARIEGAPEGTKGISLFIVPKFLVNADGTPGDRNAVSCGAIEHKMGIHGNATCVMNYDEATGFLIGAENRGLNAMFVMMNEARLGVGLQGLSISEIAYQNAVNYARERIQGRSLSGPKAPEKKADPIIVHPDIRRTLMTIRAFNEAGRAFLLWTALKSDIAHRAASDAERQTADDILGLVTPILKGVMTDKGFDHAVMAQQIFGGHGYIEEHGMSQYVRDARIAMIYEGANGIQALDLVGRKLGLNGGRAVMALFKEIGDFCEENRNDEKMTFFTKNLKKGLNDVQAATMWFMQHAMAKPDNAGAGSTDYMHLFGLVVLGYMWAKMAKAAEDGLASGDSPRESYLRNKLVTARFFMERIMPETALRKARIETGAETMMTLPAEAF</sequence>
<evidence type="ECO:0000256" key="10">
    <source>
        <dbReference type="RuleBase" id="RU362125"/>
    </source>
</evidence>
<evidence type="ECO:0000259" key="13">
    <source>
        <dbReference type="Pfam" id="PF02771"/>
    </source>
</evidence>
<comment type="function">
    <text evidence="7">Involved in the assimilation of dimethylsulphoniopropionate (DMSP), an important compound in the fixation of carbon in marine phytoplankton, by mediating the conversion of 3-(methylthio)propanoyl-CoA (MMPA-CoA) to 3-(methylthio)acryloyl-CoA (MTA-CoA).</text>
</comment>
<dbReference type="AlphaFoldDB" id="A0A0B4X0A3"/>
<dbReference type="InterPro" id="IPR006091">
    <property type="entry name" value="Acyl-CoA_Oxase/DH_mid-dom"/>
</dbReference>
<feature type="domain" description="Acetyl-CoA dehydrogenase-like C-terminal" evidence="14">
    <location>
        <begin position="467"/>
        <end position="594"/>
    </location>
</feature>
<comment type="similarity">
    <text evidence="2 10">Belongs to the acyl-CoA dehydrogenase family.</text>
</comment>
<keyword evidence="16" id="KW-1185">Reference proteome</keyword>
<protein>
    <recommendedName>
        <fullName evidence="9">3-methylmercaptopropionyl-CoA dehydrogenase</fullName>
        <ecNumber evidence="8">1.3.99.41</ecNumber>
    </recommendedName>
</protein>
<dbReference type="InterPro" id="IPR037069">
    <property type="entry name" value="AcylCoA_DH/ox_N_sf"/>
</dbReference>
<keyword evidence="4 10" id="KW-0274">FAD</keyword>
<comment type="catalytic activity">
    <reaction evidence="6">
        <text>3-(methylsulfanyl)propanoyl-CoA + oxidized [electron-transfer flavoprotein] + H(+) = 3-(methylsulfanyl)acryloyl-CoA + reduced [electron-transfer flavoprotein]</text>
        <dbReference type="Rhea" id="RHEA:52612"/>
        <dbReference type="Rhea" id="RHEA-COMP:10685"/>
        <dbReference type="Rhea" id="RHEA-COMP:10686"/>
        <dbReference type="ChEBI" id="CHEBI:15378"/>
        <dbReference type="ChEBI" id="CHEBI:57692"/>
        <dbReference type="ChEBI" id="CHEBI:58307"/>
        <dbReference type="ChEBI" id="CHEBI:82815"/>
        <dbReference type="ChEBI" id="CHEBI:84994"/>
        <dbReference type="EC" id="1.3.99.41"/>
    </reaction>
    <physiologicalReaction direction="left-to-right" evidence="6">
        <dbReference type="Rhea" id="RHEA:52613"/>
    </physiologicalReaction>
</comment>
<dbReference type="Pfam" id="PF00441">
    <property type="entry name" value="Acyl-CoA_dh_1"/>
    <property type="match status" value="1"/>
</dbReference>
<dbReference type="RefSeq" id="WP_039843876.1">
    <property type="nucleotide sequence ID" value="NZ_CP006877.1"/>
</dbReference>
<dbReference type="InterPro" id="IPR013786">
    <property type="entry name" value="AcylCoA_DH/ox_N"/>
</dbReference>
<dbReference type="Gene3D" id="1.20.140.10">
    <property type="entry name" value="Butyryl-CoA Dehydrogenase, subunit A, domain 3"/>
    <property type="match status" value="1"/>
</dbReference>
<dbReference type="SUPFAM" id="SSF56645">
    <property type="entry name" value="Acyl-CoA dehydrogenase NM domain-like"/>
    <property type="match status" value="1"/>
</dbReference>
<name>A0A0B4X0A3_9HYPH</name>
<keyword evidence="5 10" id="KW-0560">Oxidoreductase</keyword>
<dbReference type="InterPro" id="IPR009075">
    <property type="entry name" value="AcylCo_DH/oxidase_C"/>
</dbReference>
<dbReference type="InterPro" id="IPR052166">
    <property type="entry name" value="Diverse_Acyl-CoA_DH"/>
</dbReference>
<evidence type="ECO:0000259" key="11">
    <source>
        <dbReference type="Pfam" id="PF00441"/>
    </source>
</evidence>
<dbReference type="HOGENOM" id="CLU_018204_12_2_5"/>
<accession>A0A0B4X0A3</accession>
<dbReference type="Gene3D" id="1.10.540.10">
    <property type="entry name" value="Acyl-CoA dehydrogenase/oxidase, N-terminal domain"/>
    <property type="match status" value="1"/>
</dbReference>
<evidence type="ECO:0000259" key="12">
    <source>
        <dbReference type="Pfam" id="PF02770"/>
    </source>
</evidence>
<dbReference type="GO" id="GO:0050660">
    <property type="term" value="F:flavin adenine dinucleotide binding"/>
    <property type="evidence" value="ECO:0007669"/>
    <property type="project" value="InterPro"/>
</dbReference>
<feature type="domain" description="Acyl-CoA dehydrogenase/oxidase C-terminal" evidence="11">
    <location>
        <begin position="282"/>
        <end position="451"/>
    </location>
</feature>
<dbReference type="Pfam" id="PF02770">
    <property type="entry name" value="Acyl-CoA_dh_M"/>
    <property type="match status" value="1"/>
</dbReference>
<dbReference type="PANTHER" id="PTHR42803">
    <property type="entry name" value="ACYL-COA DEHYDROGENASE"/>
    <property type="match status" value="1"/>
</dbReference>
<dbReference type="Proteomes" id="UP000031368">
    <property type="component" value="Chromosome"/>
</dbReference>
<dbReference type="EMBL" id="CP006877">
    <property type="protein sequence ID" value="AJD39968.1"/>
    <property type="molecule type" value="Genomic_DNA"/>
</dbReference>
<evidence type="ECO:0000256" key="3">
    <source>
        <dbReference type="ARBA" id="ARBA00022630"/>
    </source>
</evidence>
<reference evidence="15 16" key="1">
    <citation type="submission" date="2013-11" db="EMBL/GenBank/DDBJ databases">
        <title>Complete genome sequence of Rhizobium gallicum bv. gallicum R602.</title>
        <authorList>
            <person name="Bustos P."/>
            <person name="Santamaria R.I."/>
            <person name="Lozano L."/>
            <person name="Acosta J.L."/>
            <person name="Ormeno-Orrillo E."/>
            <person name="Rogel M.A."/>
            <person name="Romero D."/>
            <person name="Cevallos M.A."/>
            <person name="Martinez-Romero E."/>
            <person name="Gonzalez V."/>
        </authorList>
    </citation>
    <scope>NUCLEOTIDE SEQUENCE [LARGE SCALE GENOMIC DNA]</scope>
    <source>
        <strain evidence="15 16">R602</strain>
    </source>
</reference>
<dbReference type="Gene3D" id="2.40.110.10">
    <property type="entry name" value="Butyryl-CoA Dehydrogenase, subunit A, domain 2"/>
    <property type="match status" value="1"/>
</dbReference>
<comment type="cofactor">
    <cofactor evidence="1 10">
        <name>FAD</name>
        <dbReference type="ChEBI" id="CHEBI:57692"/>
    </cofactor>
</comment>
<dbReference type="SUPFAM" id="SSF47203">
    <property type="entry name" value="Acyl-CoA dehydrogenase C-terminal domain-like"/>
    <property type="match status" value="1"/>
</dbReference>
<evidence type="ECO:0000256" key="6">
    <source>
        <dbReference type="ARBA" id="ARBA00051388"/>
    </source>
</evidence>
<evidence type="ECO:0000256" key="5">
    <source>
        <dbReference type="ARBA" id="ARBA00023002"/>
    </source>
</evidence>
<dbReference type="Pfam" id="PF12806">
    <property type="entry name" value="Acyl-CoA_dh_C"/>
    <property type="match status" value="1"/>
</dbReference>
<evidence type="ECO:0000313" key="15">
    <source>
        <dbReference type="EMBL" id="AJD39968.1"/>
    </source>
</evidence>
<evidence type="ECO:0000256" key="2">
    <source>
        <dbReference type="ARBA" id="ARBA00009347"/>
    </source>
</evidence>
<dbReference type="EC" id="1.3.99.41" evidence="8"/>
<dbReference type="GO" id="GO:0016627">
    <property type="term" value="F:oxidoreductase activity, acting on the CH-CH group of donors"/>
    <property type="evidence" value="ECO:0007669"/>
    <property type="project" value="InterPro"/>
</dbReference>
<feature type="domain" description="Acyl-CoA dehydrogenase/oxidase N-terminal" evidence="13">
    <location>
        <begin position="80"/>
        <end position="158"/>
    </location>
</feature>
<evidence type="ECO:0000313" key="16">
    <source>
        <dbReference type="Proteomes" id="UP000031368"/>
    </source>
</evidence>
<evidence type="ECO:0000256" key="1">
    <source>
        <dbReference type="ARBA" id="ARBA00001974"/>
    </source>
</evidence>
<evidence type="ECO:0000256" key="8">
    <source>
        <dbReference type="ARBA" id="ARBA00066694"/>
    </source>
</evidence>
<dbReference type="InterPro" id="IPR025878">
    <property type="entry name" value="Acyl-CoA_dh-like_C_dom"/>
</dbReference>
<evidence type="ECO:0000256" key="7">
    <source>
        <dbReference type="ARBA" id="ARBA00058683"/>
    </source>
</evidence>
<dbReference type="KEGG" id="rga:RGR602_CH00603"/>
<gene>
    <name evidence="15" type="ORF">RGR602_CH00603</name>
</gene>
<evidence type="ECO:0000256" key="9">
    <source>
        <dbReference type="ARBA" id="ARBA00069043"/>
    </source>
</evidence>
<organism evidence="15 16">
    <name type="scientific">Rhizobium gallicum bv. gallicum R602sp</name>
    <dbReference type="NCBI Taxonomy" id="1041138"/>
    <lineage>
        <taxon>Bacteria</taxon>
        <taxon>Pseudomonadati</taxon>
        <taxon>Pseudomonadota</taxon>
        <taxon>Alphaproteobacteria</taxon>
        <taxon>Hyphomicrobiales</taxon>
        <taxon>Rhizobiaceae</taxon>
        <taxon>Rhizobium/Agrobacterium group</taxon>
        <taxon>Rhizobium</taxon>
    </lineage>
</organism>
<keyword evidence="3 10" id="KW-0285">Flavoprotein</keyword>
<dbReference type="InterPro" id="IPR046373">
    <property type="entry name" value="Acyl-CoA_Oxase/DH_mid-dom_sf"/>
</dbReference>